<organism evidence="6">
    <name type="scientific">freshwater metagenome</name>
    <dbReference type="NCBI Taxonomy" id="449393"/>
    <lineage>
        <taxon>unclassified sequences</taxon>
        <taxon>metagenomes</taxon>
        <taxon>ecological metagenomes</taxon>
    </lineage>
</organism>
<dbReference type="NCBIfam" id="NF008978">
    <property type="entry name" value="PRK12324.1-4"/>
    <property type="match status" value="1"/>
</dbReference>
<evidence type="ECO:0000256" key="2">
    <source>
        <dbReference type="ARBA" id="ARBA00022692"/>
    </source>
</evidence>
<evidence type="ECO:0000256" key="3">
    <source>
        <dbReference type="ARBA" id="ARBA00022989"/>
    </source>
</evidence>
<keyword evidence="2 5" id="KW-0812">Transmembrane</keyword>
<dbReference type="InterPro" id="IPR044878">
    <property type="entry name" value="UbiA_sf"/>
</dbReference>
<sequence>MSSVPAGSVTGSRSNLISGVIREVRPKQWMKNVLVFAAPVAAGVFDNRTTILHSVFAFICFCAAASATYLLNDIADVSSDRRHPTKRNRPIAAGVVPIPLAGVLAAVLLIGGLGGAFLIDWHFGATIIAYLVLTTLYTLWLKHIPILDIVAVAAGFVLRAIGGATATSVPISEWFFIVTSFGALFMVAGKRAGESSELGADAASVRPVLAAYTPSFLAYLRAVFSGGALIAYCLWAFASADAKDDGYFLFQLSIVPFAIAILRYALLLDGGKGSEPENLVVSDRTLLAAGAAWVIIYACATYAS</sequence>
<dbReference type="AlphaFoldDB" id="A0A6J6GM02"/>
<evidence type="ECO:0000256" key="5">
    <source>
        <dbReference type="SAM" id="Phobius"/>
    </source>
</evidence>
<accession>A0A6J6GM02</accession>
<dbReference type="InterPro" id="IPR000537">
    <property type="entry name" value="UbiA_prenyltransferase"/>
</dbReference>
<name>A0A6J6GM02_9ZZZZ</name>
<evidence type="ECO:0000313" key="6">
    <source>
        <dbReference type="EMBL" id="CAB4600763.1"/>
    </source>
</evidence>
<protein>
    <submittedName>
        <fullName evidence="6">Unannotated protein</fullName>
    </submittedName>
</protein>
<dbReference type="Gene3D" id="1.10.357.140">
    <property type="entry name" value="UbiA prenyltransferase"/>
    <property type="match status" value="1"/>
</dbReference>
<dbReference type="CDD" id="cd13963">
    <property type="entry name" value="PT_UbiA_2"/>
    <property type="match status" value="1"/>
</dbReference>
<comment type="subcellular location">
    <subcellularLocation>
        <location evidence="1">Membrane</location>
        <topology evidence="1">Multi-pass membrane protein</topology>
    </subcellularLocation>
</comment>
<feature type="transmembrane region" description="Helical" evidence="5">
    <location>
        <begin position="91"/>
        <end position="115"/>
    </location>
</feature>
<reference evidence="6" key="1">
    <citation type="submission" date="2020-05" db="EMBL/GenBank/DDBJ databases">
        <authorList>
            <person name="Chiriac C."/>
            <person name="Salcher M."/>
            <person name="Ghai R."/>
            <person name="Kavagutti S V."/>
        </authorList>
    </citation>
    <scope>NUCLEOTIDE SEQUENCE</scope>
</reference>
<gene>
    <name evidence="6" type="ORF">UFOPK1835_00379</name>
</gene>
<dbReference type="GO" id="GO:0016765">
    <property type="term" value="F:transferase activity, transferring alkyl or aryl (other than methyl) groups"/>
    <property type="evidence" value="ECO:0007669"/>
    <property type="project" value="InterPro"/>
</dbReference>
<dbReference type="PANTHER" id="PTHR42723:SF1">
    <property type="entry name" value="CHLOROPHYLL SYNTHASE, CHLOROPLASTIC"/>
    <property type="match status" value="1"/>
</dbReference>
<feature type="transmembrane region" description="Helical" evidence="5">
    <location>
        <begin position="286"/>
        <end position="303"/>
    </location>
</feature>
<feature type="transmembrane region" description="Helical" evidence="5">
    <location>
        <begin position="216"/>
        <end position="240"/>
    </location>
</feature>
<proteinExistence type="predicted"/>
<evidence type="ECO:0000256" key="4">
    <source>
        <dbReference type="ARBA" id="ARBA00023136"/>
    </source>
</evidence>
<feature type="transmembrane region" description="Helical" evidence="5">
    <location>
        <begin position="121"/>
        <end position="139"/>
    </location>
</feature>
<feature type="transmembrane region" description="Helical" evidence="5">
    <location>
        <begin position="246"/>
        <end position="266"/>
    </location>
</feature>
<evidence type="ECO:0000256" key="1">
    <source>
        <dbReference type="ARBA" id="ARBA00004141"/>
    </source>
</evidence>
<keyword evidence="4 5" id="KW-0472">Membrane</keyword>
<dbReference type="InterPro" id="IPR050475">
    <property type="entry name" value="Prenyltransferase_related"/>
</dbReference>
<feature type="transmembrane region" description="Helical" evidence="5">
    <location>
        <begin position="146"/>
        <end position="165"/>
    </location>
</feature>
<keyword evidence="3 5" id="KW-1133">Transmembrane helix</keyword>
<dbReference type="GO" id="GO:0016020">
    <property type="term" value="C:membrane"/>
    <property type="evidence" value="ECO:0007669"/>
    <property type="project" value="UniProtKB-SubCell"/>
</dbReference>
<dbReference type="Pfam" id="PF01040">
    <property type="entry name" value="UbiA"/>
    <property type="match status" value="1"/>
</dbReference>
<dbReference type="PANTHER" id="PTHR42723">
    <property type="entry name" value="CHLOROPHYLL SYNTHASE"/>
    <property type="match status" value="1"/>
</dbReference>
<dbReference type="EMBL" id="CAEZUP010000009">
    <property type="protein sequence ID" value="CAB4600763.1"/>
    <property type="molecule type" value="Genomic_DNA"/>
</dbReference>
<feature type="transmembrane region" description="Helical" evidence="5">
    <location>
        <begin position="51"/>
        <end position="71"/>
    </location>
</feature>